<keyword evidence="4 6" id="KW-1133">Transmembrane helix</keyword>
<evidence type="ECO:0000313" key="9">
    <source>
        <dbReference type="Proteomes" id="UP000308365"/>
    </source>
</evidence>
<evidence type="ECO:0000256" key="4">
    <source>
        <dbReference type="ARBA" id="ARBA00022989"/>
    </source>
</evidence>
<dbReference type="GO" id="GO:0016020">
    <property type="term" value="C:membrane"/>
    <property type="evidence" value="ECO:0007669"/>
    <property type="project" value="UniProtKB-SubCell"/>
</dbReference>
<feature type="transmembrane region" description="Helical" evidence="6">
    <location>
        <begin position="85"/>
        <end position="104"/>
    </location>
</feature>
<feature type="transmembrane region" description="Helical" evidence="6">
    <location>
        <begin position="690"/>
        <end position="710"/>
    </location>
</feature>
<feature type="transmembrane region" description="Helical" evidence="6">
    <location>
        <begin position="381"/>
        <end position="401"/>
    </location>
</feature>
<dbReference type="PANTHER" id="PTHR11206">
    <property type="entry name" value="MULTIDRUG RESISTANCE PROTEIN"/>
    <property type="match status" value="1"/>
</dbReference>
<comment type="subcellular location">
    <subcellularLocation>
        <location evidence="1">Membrane</location>
        <topology evidence="1">Multi-pass membrane protein</topology>
    </subcellularLocation>
</comment>
<sequence length="713" mass="75097">AVRCPGRLGEAGCAGALACGVAAAWARNGRPPGHGPPGPREPLPCPPQAGPCRLRGRGEDARCPFWTPGKEVAGLLRVFARPRRAWRASLVGLGCEGSFLFQMLNFMTYVVSSVFCGHLGKVELAAVTLSVAFVNVCGVSIGFGLSSACDTLMSQSFGSPNRKHVGVILQRGALVLLLCCFPCWALFLNTQHILLLCRQDPAVSRLAQEYVHVYIPALPANFLYSLLAKYLQNQVGGPRGAAPAPTPFHPHPVPVGGAPAVPSALCPILIAPRGPLRSCVSPASAHPPQSHPHLLQGIMWPQVLSGVVGNCVNGLANYILVSVLGLGVRGSACANTVSQFTQAVFLLLCVVKKKLHLDTWAGRLSVLDLSAQAIIYEVATVVYMIPMGLSIAVCFRVGTALGAADTVQAKRSAVSGTLCTVGTSLVVGTLLSLLRNKLGHIFTNDEEVVALVSKVLPLYVVFHLFEAVCCLYGGVLRGTSRQAFGAVVNAVTYYVVGLPLGVVLTFVVGLGITGLWLGMLACVFLAAAAFVTYTACMDWKRAAEEVSAAPPERQGRASTSPVMETVRCQRRPFRGTAEARVDSRPTGQLRLFQVQKRVGLPPQAAESTAPSLRPGPERAVLSSATPHPTPMLSWPLFASAVATGSYPGVTLTMYSRPEAHLDLFGTPEAAQPLPAPPGRLSAKQLAIRRGAALGAATGTLVVGLVIRVLTARP</sequence>
<keyword evidence="5 6" id="KW-0472">Membrane</keyword>
<evidence type="ECO:0000256" key="5">
    <source>
        <dbReference type="ARBA" id="ARBA00023136"/>
    </source>
</evidence>
<dbReference type="Pfam" id="PF01554">
    <property type="entry name" value="MatE"/>
    <property type="match status" value="2"/>
</dbReference>
<dbReference type="CDD" id="cd13132">
    <property type="entry name" value="MATE_eukaryotic"/>
    <property type="match status" value="1"/>
</dbReference>
<feature type="transmembrane region" description="Helical" evidence="6">
    <location>
        <begin position="124"/>
        <end position="145"/>
    </location>
</feature>
<evidence type="ECO:0000256" key="6">
    <source>
        <dbReference type="RuleBase" id="RU004914"/>
    </source>
</evidence>
<protein>
    <recommendedName>
        <fullName evidence="6">Multidrug and toxin extrusion protein</fullName>
    </recommendedName>
</protein>
<dbReference type="Proteomes" id="UP000308365">
    <property type="component" value="Unassembled WGS sequence"/>
</dbReference>
<gene>
    <name evidence="8" type="ORF">EI555_006656</name>
</gene>
<feature type="region of interest" description="Disordered" evidence="7">
    <location>
        <begin position="600"/>
        <end position="624"/>
    </location>
</feature>
<evidence type="ECO:0000256" key="1">
    <source>
        <dbReference type="ARBA" id="ARBA00004141"/>
    </source>
</evidence>
<comment type="caution">
    <text evidence="8">The sequence shown here is derived from an EMBL/GenBank/DDBJ whole genome shotgun (WGS) entry which is preliminary data.</text>
</comment>
<feature type="transmembrane region" description="Helical" evidence="6">
    <location>
        <begin position="165"/>
        <end position="187"/>
    </location>
</feature>
<dbReference type="AlphaFoldDB" id="A0A4U1FSG7"/>
<feature type="non-terminal residue" evidence="8">
    <location>
        <position position="1"/>
    </location>
</feature>
<organism evidence="8 9">
    <name type="scientific">Monodon monoceros</name>
    <name type="common">Narwhal</name>
    <name type="synonym">Ceratodon monodon</name>
    <dbReference type="NCBI Taxonomy" id="40151"/>
    <lineage>
        <taxon>Eukaryota</taxon>
        <taxon>Metazoa</taxon>
        <taxon>Chordata</taxon>
        <taxon>Craniata</taxon>
        <taxon>Vertebrata</taxon>
        <taxon>Euteleostomi</taxon>
        <taxon>Mammalia</taxon>
        <taxon>Eutheria</taxon>
        <taxon>Laurasiatheria</taxon>
        <taxon>Artiodactyla</taxon>
        <taxon>Whippomorpha</taxon>
        <taxon>Cetacea</taxon>
        <taxon>Odontoceti</taxon>
        <taxon>Monodontidae</taxon>
        <taxon>Monodon</taxon>
    </lineage>
</organism>
<feature type="transmembrane region" description="Helical" evidence="6">
    <location>
        <begin position="487"/>
        <end position="509"/>
    </location>
</feature>
<feature type="transmembrane region" description="Helical" evidence="6">
    <location>
        <begin position="515"/>
        <end position="536"/>
    </location>
</feature>
<comment type="similarity">
    <text evidence="2 6">Belongs to the multi antimicrobial extrusion (MATE) (TC 2.A.66.1) family.</text>
</comment>
<evidence type="ECO:0000313" key="8">
    <source>
        <dbReference type="EMBL" id="TKC53158.1"/>
    </source>
</evidence>
<dbReference type="GO" id="GO:1990961">
    <property type="term" value="P:xenobiotic detoxification by transmembrane export across the plasma membrane"/>
    <property type="evidence" value="ECO:0007669"/>
    <property type="project" value="InterPro"/>
</dbReference>
<dbReference type="EMBL" id="RWIC01000013">
    <property type="protein sequence ID" value="TKC53158.1"/>
    <property type="molecule type" value="Genomic_DNA"/>
</dbReference>
<evidence type="ECO:0000256" key="7">
    <source>
        <dbReference type="SAM" id="MobiDB-lite"/>
    </source>
</evidence>
<evidence type="ECO:0000256" key="3">
    <source>
        <dbReference type="ARBA" id="ARBA00022692"/>
    </source>
</evidence>
<dbReference type="InterPro" id="IPR045069">
    <property type="entry name" value="MATE_euk"/>
</dbReference>
<accession>A0A4U1FSG7</accession>
<evidence type="ECO:0000256" key="2">
    <source>
        <dbReference type="ARBA" id="ARBA00010199"/>
    </source>
</evidence>
<proteinExistence type="inferred from homology"/>
<dbReference type="GO" id="GO:0015297">
    <property type="term" value="F:antiporter activity"/>
    <property type="evidence" value="ECO:0007669"/>
    <property type="project" value="InterPro"/>
</dbReference>
<keyword evidence="3 6" id="KW-0812">Transmembrane</keyword>
<reference evidence="9" key="1">
    <citation type="journal article" date="2019" name="IScience">
        <title>Narwhal Genome Reveals Long-Term Low Genetic Diversity despite Current Large Abundance Size.</title>
        <authorList>
            <person name="Westbury M.V."/>
            <person name="Petersen B."/>
            <person name="Garde E."/>
            <person name="Heide-Jorgensen M.P."/>
            <person name="Lorenzen E.D."/>
        </authorList>
    </citation>
    <scope>NUCLEOTIDE SEQUENCE [LARGE SCALE GENOMIC DNA]</scope>
</reference>
<comment type="caution">
    <text evidence="6">Lacks conserved residue(s) required for the propagation of feature annotation.</text>
</comment>
<dbReference type="GO" id="GO:0042910">
    <property type="term" value="F:xenobiotic transmembrane transporter activity"/>
    <property type="evidence" value="ECO:0007669"/>
    <property type="project" value="InterPro"/>
</dbReference>
<feature type="transmembrane region" description="Helical" evidence="6">
    <location>
        <begin position="413"/>
        <end position="435"/>
    </location>
</feature>
<dbReference type="InterPro" id="IPR002528">
    <property type="entry name" value="MATE_fam"/>
</dbReference>
<name>A0A4U1FSG7_MONMO</name>
<feature type="transmembrane region" description="Helical" evidence="6">
    <location>
        <begin position="455"/>
        <end position="475"/>
    </location>
</feature>